<organism evidence="3 4">
    <name type="scientific">Flavobacterium ardleyense</name>
    <dbReference type="NCBI Taxonomy" id="2038737"/>
    <lineage>
        <taxon>Bacteria</taxon>
        <taxon>Pseudomonadati</taxon>
        <taxon>Bacteroidota</taxon>
        <taxon>Flavobacteriia</taxon>
        <taxon>Flavobacteriales</taxon>
        <taxon>Flavobacteriaceae</taxon>
        <taxon>Flavobacterium</taxon>
    </lineage>
</organism>
<dbReference type="PROSITE" id="PS50056">
    <property type="entry name" value="TYR_PHOSPHATASE_2"/>
    <property type="match status" value="1"/>
</dbReference>
<dbReference type="SUPFAM" id="SSF52799">
    <property type="entry name" value="(Phosphotyrosine protein) phosphatases II"/>
    <property type="match status" value="1"/>
</dbReference>
<feature type="transmembrane region" description="Helical" evidence="1">
    <location>
        <begin position="86"/>
        <end position="103"/>
    </location>
</feature>
<reference evidence="4" key="1">
    <citation type="journal article" date="2019" name="Int. J. Syst. Evol. Microbiol.">
        <title>The Global Catalogue of Microorganisms (GCM) 10K type strain sequencing project: providing services to taxonomists for standard genome sequencing and annotation.</title>
        <authorList>
            <consortium name="The Broad Institute Genomics Platform"/>
            <consortium name="The Broad Institute Genome Sequencing Center for Infectious Disease"/>
            <person name="Wu L."/>
            <person name="Ma J."/>
        </authorList>
    </citation>
    <scope>NUCLEOTIDE SEQUENCE [LARGE SCALE GENOMIC DNA]</scope>
    <source>
        <strain evidence="4">KCTC 52644</strain>
    </source>
</reference>
<sequence length="436" mass="51104">MDENQLDLKTKITAAIICSLVFMVVYNFSAWYASNLSYVPSFVFSFDKYLPFISLSILPYLTSGLFFCTIFFFCKTKDELNTLKKRLLFAILIAGIIFLLFPLKHSYTRPEVANPILKFLFHFLKTVDSPYNQSPSLHVAFAFIFWTIFRNFKSTWRSFIALWLILLGLATLTTFQHHVIDLFAGSILAHLSFIIFPIQRNNFQFRNFHVANFYFLAGWIFALLALLLNEFYNPTWLLLLWISLVFFLVGYHYQKDDVHFLKDKKGTIPFYKKIIYLPYLILYWSFWKFLRKNKMPIAVLPKLYISSLLDEKAIQDFEINAHTYIYDFSAELEESRSIKENSKYFCVPLLDISSFDVEQIKKIVLEITKNYKELTPDGKILIHCTMGFTRSSIIAILVVKKILSLPLHEAIKTIKNSNKNAVIHTYLQDFLTTIDI</sequence>
<dbReference type="Proteomes" id="UP001597549">
    <property type="component" value="Unassembled WGS sequence"/>
</dbReference>
<dbReference type="EMBL" id="JBHUOL010000012">
    <property type="protein sequence ID" value="MFD2908255.1"/>
    <property type="molecule type" value="Genomic_DNA"/>
</dbReference>
<evidence type="ECO:0000313" key="3">
    <source>
        <dbReference type="EMBL" id="MFD2908255.1"/>
    </source>
</evidence>
<accession>A0ABW5Z7G3</accession>
<feature type="domain" description="Tyrosine specific protein phosphatases" evidence="2">
    <location>
        <begin position="361"/>
        <end position="422"/>
    </location>
</feature>
<feature type="transmembrane region" description="Helical" evidence="1">
    <location>
        <begin position="12"/>
        <end position="32"/>
    </location>
</feature>
<keyword evidence="1" id="KW-0812">Transmembrane</keyword>
<dbReference type="Pfam" id="PF14378">
    <property type="entry name" value="PAP2_3"/>
    <property type="match status" value="1"/>
</dbReference>
<protein>
    <submittedName>
        <fullName evidence="3">Phosphatase PAP2 family protein</fullName>
    </submittedName>
</protein>
<feature type="transmembrane region" description="Helical" evidence="1">
    <location>
        <begin position="135"/>
        <end position="152"/>
    </location>
</feature>
<dbReference type="PROSITE" id="PS00383">
    <property type="entry name" value="TYR_PHOSPHATASE_1"/>
    <property type="match status" value="1"/>
</dbReference>
<dbReference type="InterPro" id="IPR016130">
    <property type="entry name" value="Tyr_Pase_AS"/>
</dbReference>
<feature type="transmembrane region" description="Helical" evidence="1">
    <location>
        <begin position="159"/>
        <end position="176"/>
    </location>
</feature>
<feature type="transmembrane region" description="Helical" evidence="1">
    <location>
        <begin position="234"/>
        <end position="253"/>
    </location>
</feature>
<keyword evidence="4" id="KW-1185">Reference proteome</keyword>
<dbReference type="InterPro" id="IPR029021">
    <property type="entry name" value="Prot-tyrosine_phosphatase-like"/>
</dbReference>
<keyword evidence="1" id="KW-1133">Transmembrane helix</keyword>
<dbReference type="Gene3D" id="3.90.190.10">
    <property type="entry name" value="Protein tyrosine phosphatase superfamily"/>
    <property type="match status" value="1"/>
</dbReference>
<dbReference type="PANTHER" id="PTHR47216">
    <property type="match status" value="1"/>
</dbReference>
<evidence type="ECO:0000313" key="4">
    <source>
        <dbReference type="Proteomes" id="UP001597549"/>
    </source>
</evidence>
<dbReference type="InterPro" id="IPR026841">
    <property type="entry name" value="Aur1/Ipt1"/>
</dbReference>
<dbReference type="PANTHER" id="PTHR47216:SF4">
    <property type="entry name" value="OS01G0859400 PROTEIN"/>
    <property type="match status" value="1"/>
</dbReference>
<feature type="transmembrane region" description="Helical" evidence="1">
    <location>
        <begin position="210"/>
        <end position="228"/>
    </location>
</feature>
<dbReference type="SUPFAM" id="SSF48317">
    <property type="entry name" value="Acid phosphatase/Vanadium-dependent haloperoxidase"/>
    <property type="match status" value="1"/>
</dbReference>
<feature type="transmembrane region" description="Helical" evidence="1">
    <location>
        <begin position="52"/>
        <end position="74"/>
    </location>
</feature>
<feature type="transmembrane region" description="Helical" evidence="1">
    <location>
        <begin position="182"/>
        <end position="198"/>
    </location>
</feature>
<dbReference type="InterPro" id="IPR036938">
    <property type="entry name" value="PAP2/HPO_sf"/>
</dbReference>
<comment type="caution">
    <text evidence="3">The sequence shown here is derived from an EMBL/GenBank/DDBJ whole genome shotgun (WGS) entry which is preliminary data.</text>
</comment>
<evidence type="ECO:0000256" key="1">
    <source>
        <dbReference type="SAM" id="Phobius"/>
    </source>
</evidence>
<evidence type="ECO:0000259" key="2">
    <source>
        <dbReference type="PROSITE" id="PS50056"/>
    </source>
</evidence>
<keyword evidence="1" id="KW-0472">Membrane</keyword>
<dbReference type="InterPro" id="IPR000387">
    <property type="entry name" value="Tyr_Pase_dom"/>
</dbReference>
<gene>
    <name evidence="3" type="ORF">ACFSX9_05855</name>
</gene>
<proteinExistence type="predicted"/>
<dbReference type="RefSeq" id="WP_379805613.1">
    <property type="nucleotide sequence ID" value="NZ_JBHUOL010000012.1"/>
</dbReference>
<feature type="transmembrane region" description="Helical" evidence="1">
    <location>
        <begin position="274"/>
        <end position="290"/>
    </location>
</feature>
<name>A0ABW5Z7G3_9FLAO</name>